<name>A0ABS7VM01_9HYPH</name>
<evidence type="ECO:0000313" key="4">
    <source>
        <dbReference type="Proteomes" id="UP000704176"/>
    </source>
</evidence>
<evidence type="ECO:0000256" key="1">
    <source>
        <dbReference type="ARBA" id="ARBA00022729"/>
    </source>
</evidence>
<reference evidence="3 4" key="1">
    <citation type="submission" date="2021-09" db="EMBL/GenBank/DDBJ databases">
        <title>The complete genome sequence of a new microorganism.</title>
        <authorList>
            <person name="Zi Z."/>
        </authorList>
    </citation>
    <scope>NUCLEOTIDE SEQUENCE [LARGE SCALE GENOMIC DNA]</scope>
    <source>
        <strain evidence="3 4">WGZ8</strain>
    </source>
</reference>
<dbReference type="Gene3D" id="3.40.190.10">
    <property type="entry name" value="Periplasmic binding protein-like II"/>
    <property type="match status" value="2"/>
</dbReference>
<evidence type="ECO:0000313" key="3">
    <source>
        <dbReference type="EMBL" id="MBZ6076027.1"/>
    </source>
</evidence>
<evidence type="ECO:0000256" key="2">
    <source>
        <dbReference type="SAM" id="SignalP"/>
    </source>
</evidence>
<dbReference type="Pfam" id="PF13343">
    <property type="entry name" value="SBP_bac_6"/>
    <property type="match status" value="1"/>
</dbReference>
<dbReference type="CDD" id="cd13547">
    <property type="entry name" value="PBP2_Fbp_like_2"/>
    <property type="match status" value="1"/>
</dbReference>
<dbReference type="PANTHER" id="PTHR30006">
    <property type="entry name" value="THIAMINE-BINDING PERIPLASMIC PROTEIN-RELATED"/>
    <property type="match status" value="1"/>
</dbReference>
<dbReference type="InterPro" id="IPR026045">
    <property type="entry name" value="Ferric-bd"/>
</dbReference>
<accession>A0ABS7VM01</accession>
<comment type="caution">
    <text evidence="3">The sequence shown here is derived from an EMBL/GenBank/DDBJ whole genome shotgun (WGS) entry which is preliminary data.</text>
</comment>
<keyword evidence="4" id="KW-1185">Reference proteome</keyword>
<dbReference type="SUPFAM" id="SSF53850">
    <property type="entry name" value="Periplasmic binding protein-like II"/>
    <property type="match status" value="1"/>
</dbReference>
<organism evidence="3 4">
    <name type="scientific">Microvirga puerhi</name>
    <dbReference type="NCBI Taxonomy" id="2876078"/>
    <lineage>
        <taxon>Bacteria</taxon>
        <taxon>Pseudomonadati</taxon>
        <taxon>Pseudomonadota</taxon>
        <taxon>Alphaproteobacteria</taxon>
        <taxon>Hyphomicrobiales</taxon>
        <taxon>Methylobacteriaceae</taxon>
        <taxon>Microvirga</taxon>
    </lineage>
</organism>
<dbReference type="PANTHER" id="PTHR30006:SF2">
    <property type="entry name" value="ABC TRANSPORTER SUBSTRATE-BINDING PROTEIN"/>
    <property type="match status" value="1"/>
</dbReference>
<gene>
    <name evidence="3" type="ORF">K9B37_06950</name>
</gene>
<dbReference type="PIRSF" id="PIRSF002825">
    <property type="entry name" value="CfbpA"/>
    <property type="match status" value="1"/>
</dbReference>
<proteinExistence type="predicted"/>
<dbReference type="Proteomes" id="UP000704176">
    <property type="component" value="Unassembled WGS sequence"/>
</dbReference>
<sequence length="326" mass="34677">MKRLALAFLAAAFLPAAAFAQDVAGKLVLYTSQPNTDAQQTIDAFKVKYPKVDVSFVRDGTPRILAKLAAEFEAGQPQADVLLIADSVTMEGLKKDGRLMAHDSPALSAYPAGIHDPQKQWFATKLITTGIVYNTKASFKPTSWADLTKPEVKGQVVMPSPLNSGAALIHAATLTGNLDGGWKYYEALKDNGAMAGGGNGDVLKSVSGGDKLFGVIVDFMPIREKAKGAPVEFVFPKEGVSAVSEPVAILKGTKNPEAAKAFIDFLLSKDGQEVALKQGYIPARADVPLPAGYPSRDQIKIMAFDAAKALADESKNKMTFADIFGQ</sequence>
<dbReference type="EMBL" id="JAIRBM010000004">
    <property type="protein sequence ID" value="MBZ6076027.1"/>
    <property type="molecule type" value="Genomic_DNA"/>
</dbReference>
<protein>
    <submittedName>
        <fullName evidence="3">ABC transporter substrate-binding protein</fullName>
    </submittedName>
</protein>
<keyword evidence="1 2" id="KW-0732">Signal</keyword>
<feature type="signal peptide" evidence="2">
    <location>
        <begin position="1"/>
        <end position="20"/>
    </location>
</feature>
<dbReference type="RefSeq" id="WP_224312343.1">
    <property type="nucleotide sequence ID" value="NZ_JAIRBM010000004.1"/>
</dbReference>
<feature type="chain" id="PRO_5045837150" evidence="2">
    <location>
        <begin position="21"/>
        <end position="326"/>
    </location>
</feature>